<dbReference type="InterPro" id="IPR043502">
    <property type="entry name" value="DNA/RNA_pol_sf"/>
</dbReference>
<name>A0A2S4PVQ4_9PEZI</name>
<dbReference type="OrthoDB" id="5336565at2759"/>
<proteinExistence type="predicted"/>
<accession>A0A2S4PVQ4</accession>
<dbReference type="Proteomes" id="UP000237438">
    <property type="component" value="Unassembled WGS sequence"/>
</dbReference>
<evidence type="ECO:0000313" key="2">
    <source>
        <dbReference type="Proteomes" id="UP000237438"/>
    </source>
</evidence>
<sequence>MKGIYEKNDRSCCNKPFINFKLIAPDTFCGTPDKFSGEVPAKADLMTCQWRNFFPKAKDPDGKSSMADFQALHIDALGERGQMALRGWRREGLCLDDKAHTITGTYNDGMLKMFSTHAGRFQNKDDQLEYYMCLINSISNSGNIKGFRMGQGTSNVKVHENDCLKSDSVKHKTKYIREAPTKEGDFTIASVTISDINKALEKLSKARLKPTLEIIHQKLPQELHGLENLFLEGSSVPPHRPGHDMEIVLEDDKIPPYGPLDEISREELLVLREIRPDLSDKGWIRASSSPASSPVLFAK</sequence>
<dbReference type="AlphaFoldDB" id="A0A2S4PVQ4"/>
<dbReference type="SUPFAM" id="SSF56672">
    <property type="entry name" value="DNA/RNA polymerases"/>
    <property type="match status" value="1"/>
</dbReference>
<comment type="caution">
    <text evidence="1">The sequence shown here is derived from an EMBL/GenBank/DDBJ whole genome shotgun (WGS) entry which is preliminary data.</text>
</comment>
<dbReference type="EMBL" id="PEDP01000409">
    <property type="protein sequence ID" value="POS86104.1"/>
    <property type="molecule type" value="Genomic_DNA"/>
</dbReference>
<reference evidence="1 2" key="1">
    <citation type="submission" date="2017-10" db="EMBL/GenBank/DDBJ databases">
        <title>Development of genomic resources for the powdery mildew, Erysiphe pulchra.</title>
        <authorList>
            <person name="Wadl P.A."/>
            <person name="Mack B.M."/>
            <person name="Moore G."/>
            <person name="Beltz S.B."/>
        </authorList>
    </citation>
    <scope>NUCLEOTIDE SEQUENCE [LARGE SCALE GENOMIC DNA]</scope>
    <source>
        <strain evidence="1">Cflorida</strain>
    </source>
</reference>
<dbReference type="STRING" id="225359.A0A2S4PVQ4"/>
<protein>
    <submittedName>
        <fullName evidence="1">Uncharacterized protein</fullName>
    </submittedName>
</protein>
<evidence type="ECO:0000313" key="1">
    <source>
        <dbReference type="EMBL" id="POS86104.1"/>
    </source>
</evidence>
<gene>
    <name evidence="1" type="ORF">EPUL_002532</name>
</gene>
<dbReference type="Gene3D" id="3.10.10.10">
    <property type="entry name" value="HIV Type 1 Reverse Transcriptase, subunit A, domain 1"/>
    <property type="match status" value="1"/>
</dbReference>
<organism evidence="1 2">
    <name type="scientific">Erysiphe pulchra</name>
    <dbReference type="NCBI Taxonomy" id="225359"/>
    <lineage>
        <taxon>Eukaryota</taxon>
        <taxon>Fungi</taxon>
        <taxon>Dikarya</taxon>
        <taxon>Ascomycota</taxon>
        <taxon>Pezizomycotina</taxon>
        <taxon>Leotiomycetes</taxon>
        <taxon>Erysiphales</taxon>
        <taxon>Erysiphaceae</taxon>
        <taxon>Erysiphe</taxon>
    </lineage>
</organism>
<keyword evidence="2" id="KW-1185">Reference proteome</keyword>